<organism evidence="5 6">
    <name type="scientific">Paenibacillus agri</name>
    <dbReference type="NCBI Taxonomy" id="2744309"/>
    <lineage>
        <taxon>Bacteria</taxon>
        <taxon>Bacillati</taxon>
        <taxon>Bacillota</taxon>
        <taxon>Bacilli</taxon>
        <taxon>Bacillales</taxon>
        <taxon>Paenibacillaceae</taxon>
        <taxon>Paenibacillus</taxon>
    </lineage>
</organism>
<dbReference type="InterPro" id="IPR051081">
    <property type="entry name" value="HTH_MetalResp_TranReg"/>
</dbReference>
<evidence type="ECO:0000256" key="2">
    <source>
        <dbReference type="ARBA" id="ARBA00023125"/>
    </source>
</evidence>
<comment type="caution">
    <text evidence="5">The sequence shown here is derived from an EMBL/GenBank/DDBJ whole genome shotgun (WGS) entry which is preliminary data.</text>
</comment>
<evidence type="ECO:0000313" key="5">
    <source>
        <dbReference type="EMBL" id="NUU64122.1"/>
    </source>
</evidence>
<dbReference type="RefSeq" id="WP_175374474.1">
    <property type="nucleotide sequence ID" value="NZ_JABWCS010000221.1"/>
</dbReference>
<dbReference type="InterPro" id="IPR011991">
    <property type="entry name" value="ArsR-like_HTH"/>
</dbReference>
<dbReference type="GO" id="GO:0003677">
    <property type="term" value="F:DNA binding"/>
    <property type="evidence" value="ECO:0007669"/>
    <property type="project" value="UniProtKB-KW"/>
</dbReference>
<dbReference type="InterPro" id="IPR036388">
    <property type="entry name" value="WH-like_DNA-bd_sf"/>
</dbReference>
<dbReference type="Pfam" id="PF01022">
    <property type="entry name" value="HTH_5"/>
    <property type="match status" value="1"/>
</dbReference>
<evidence type="ECO:0000256" key="1">
    <source>
        <dbReference type="ARBA" id="ARBA00023015"/>
    </source>
</evidence>
<dbReference type="InterPro" id="IPR036390">
    <property type="entry name" value="WH_DNA-bd_sf"/>
</dbReference>
<dbReference type="GO" id="GO:0003700">
    <property type="term" value="F:DNA-binding transcription factor activity"/>
    <property type="evidence" value="ECO:0007669"/>
    <property type="project" value="InterPro"/>
</dbReference>
<gene>
    <name evidence="5" type="ORF">HPT30_27605</name>
</gene>
<keyword evidence="6" id="KW-1185">Reference proteome</keyword>
<accession>A0A850EYW3</accession>
<dbReference type="PANTHER" id="PTHR33154:SF33">
    <property type="entry name" value="TRANSCRIPTIONAL REPRESSOR SDPR"/>
    <property type="match status" value="1"/>
</dbReference>
<dbReference type="InterPro" id="IPR001845">
    <property type="entry name" value="HTH_ArsR_DNA-bd_dom"/>
</dbReference>
<dbReference type="EMBL" id="JABWCS010000221">
    <property type="protein sequence ID" value="NUU64122.1"/>
    <property type="molecule type" value="Genomic_DNA"/>
</dbReference>
<evidence type="ECO:0000313" key="6">
    <source>
        <dbReference type="Proteomes" id="UP000564806"/>
    </source>
</evidence>
<evidence type="ECO:0000256" key="3">
    <source>
        <dbReference type="ARBA" id="ARBA00023163"/>
    </source>
</evidence>
<dbReference type="PANTHER" id="PTHR33154">
    <property type="entry name" value="TRANSCRIPTIONAL REGULATOR, ARSR FAMILY"/>
    <property type="match status" value="1"/>
</dbReference>
<dbReference type="SUPFAM" id="SSF46785">
    <property type="entry name" value="Winged helix' DNA-binding domain"/>
    <property type="match status" value="1"/>
</dbReference>
<keyword evidence="1" id="KW-0805">Transcription regulation</keyword>
<reference evidence="5" key="1">
    <citation type="submission" date="2020-06" db="EMBL/GenBank/DDBJ databases">
        <title>Paenibacillus sp. nov., isolated from soil.</title>
        <authorList>
            <person name="Seo Y.L."/>
        </authorList>
    </citation>
    <scope>NUCLEOTIDE SEQUENCE [LARGE SCALE GENOMIC DNA]</scope>
    <source>
        <strain evidence="5">JW14</strain>
    </source>
</reference>
<evidence type="ECO:0000259" key="4">
    <source>
        <dbReference type="SMART" id="SM00418"/>
    </source>
</evidence>
<protein>
    <submittedName>
        <fullName evidence="5">ArsR family transcriptional regulator</fullName>
    </submittedName>
</protein>
<dbReference type="AlphaFoldDB" id="A0A850EYW3"/>
<dbReference type="SMART" id="SM00418">
    <property type="entry name" value="HTH_ARSR"/>
    <property type="match status" value="1"/>
</dbReference>
<dbReference type="CDD" id="cd00090">
    <property type="entry name" value="HTH_ARSR"/>
    <property type="match status" value="1"/>
</dbReference>
<dbReference type="Proteomes" id="UP000564806">
    <property type="component" value="Unassembled WGS sequence"/>
</dbReference>
<proteinExistence type="predicted"/>
<sequence length="300" mass="33494">MQSIEVNSSNLAFLECLSSGTRIRIIELLNDRPMNIGELAEAIDVSSAIITKHIQKMERAGIISCETSVGKRGMQKLCSLQMDSINLQFRVSKPQPKKSYNVSMPVGQYAAFEVNPTCGLASELKMIGMVDDPRYFADPEHVQAKHLWFGSGWIEYRIPNFLLSNQLLKRLEISLEICSEAPGFNEQWPSDISFFINGIEVGMWTSPGDFGSKPGIFTPDWWHHGTQYGLLKTLVVMEEGTYMDGVRISDVTTSMLGINFSKEVTLRIASPTSAENCGGVTLFGKGFGNYDQDIEVNMYY</sequence>
<keyword evidence="3" id="KW-0804">Transcription</keyword>
<name>A0A850EYW3_9BACL</name>
<feature type="domain" description="HTH arsR-type" evidence="4">
    <location>
        <begin position="12"/>
        <end position="90"/>
    </location>
</feature>
<keyword evidence="2" id="KW-0238">DNA-binding</keyword>
<dbReference type="Gene3D" id="1.10.10.10">
    <property type="entry name" value="Winged helix-like DNA-binding domain superfamily/Winged helix DNA-binding domain"/>
    <property type="match status" value="1"/>
</dbReference>